<keyword evidence="3" id="KW-1185">Reference proteome</keyword>
<evidence type="ECO:0000313" key="3">
    <source>
        <dbReference type="Proteomes" id="UP001304300"/>
    </source>
</evidence>
<proteinExistence type="predicted"/>
<protein>
    <submittedName>
        <fullName evidence="2">Uncharacterized protein</fullName>
    </submittedName>
</protein>
<dbReference type="Proteomes" id="UP001304300">
    <property type="component" value="Chromosome"/>
</dbReference>
<gene>
    <name evidence="2" type="ORF">RZN69_17155</name>
</gene>
<dbReference type="AlphaFoldDB" id="A0AAQ3L6E0"/>
<evidence type="ECO:0000313" key="2">
    <source>
        <dbReference type="EMBL" id="WOO40349.1"/>
    </source>
</evidence>
<reference evidence="2 3" key="1">
    <citation type="submission" date="2023-10" db="EMBL/GenBank/DDBJ databases">
        <title>Rubellicoccus peritrichatus gen. nov., sp. nov., isolated from an algae of coral reef tank.</title>
        <authorList>
            <person name="Luo J."/>
        </authorList>
    </citation>
    <scope>NUCLEOTIDE SEQUENCE [LARGE SCALE GENOMIC DNA]</scope>
    <source>
        <strain evidence="2 3">CR14</strain>
    </source>
</reference>
<dbReference type="RefSeq" id="WP_317832547.1">
    <property type="nucleotide sequence ID" value="NZ_CP136920.1"/>
</dbReference>
<evidence type="ECO:0000256" key="1">
    <source>
        <dbReference type="SAM" id="MobiDB-lite"/>
    </source>
</evidence>
<feature type="region of interest" description="Disordered" evidence="1">
    <location>
        <begin position="1"/>
        <end position="21"/>
    </location>
</feature>
<dbReference type="EMBL" id="CP136920">
    <property type="protein sequence ID" value="WOO40349.1"/>
    <property type="molecule type" value="Genomic_DNA"/>
</dbReference>
<sequence>MKSKERLPGTDDHGSSKDRVAWQATREAETISDTEHLKKIELLLKKKISKKDLRSLIFIISWIIHNTGNAHAKEVYLSIPWEDADDYTMMNLIDGAIRADLIEYIDRVRQMIKKTESGSDHYSSAIEYFGKIGKLDALHDIGSELDADCSGHFEPFICCTELARIGSTDAIPYLERAIERHQKGRKQWQKQTIAWSTRAIERIQNNEDPATPWWN</sequence>
<organism evidence="2 3">
    <name type="scientific">Rubellicoccus peritrichatus</name>
    <dbReference type="NCBI Taxonomy" id="3080537"/>
    <lineage>
        <taxon>Bacteria</taxon>
        <taxon>Pseudomonadati</taxon>
        <taxon>Verrucomicrobiota</taxon>
        <taxon>Opitutia</taxon>
        <taxon>Puniceicoccales</taxon>
        <taxon>Cerasicoccaceae</taxon>
        <taxon>Rubellicoccus</taxon>
    </lineage>
</organism>
<name>A0AAQ3L6E0_9BACT</name>
<dbReference type="KEGG" id="puo:RZN69_17155"/>
<accession>A0AAQ3L6E0</accession>